<dbReference type="Pfam" id="PF07730">
    <property type="entry name" value="HisKA_3"/>
    <property type="match status" value="1"/>
</dbReference>
<keyword evidence="9" id="KW-1133">Transmembrane helix</keyword>
<dbReference type="PANTHER" id="PTHR24421">
    <property type="entry name" value="NITRATE/NITRITE SENSOR PROTEIN NARX-RELATED"/>
    <property type="match status" value="1"/>
</dbReference>
<comment type="catalytic activity">
    <reaction evidence="1">
        <text>ATP + protein L-histidine = ADP + protein N-phospho-L-histidine.</text>
        <dbReference type="EC" id="2.7.13.3"/>
    </reaction>
</comment>
<evidence type="ECO:0000256" key="4">
    <source>
        <dbReference type="ARBA" id="ARBA00022679"/>
    </source>
</evidence>
<dbReference type="InterPro" id="IPR003594">
    <property type="entry name" value="HATPase_dom"/>
</dbReference>
<organism evidence="13 14">
    <name type="scientific">Plantactinospora sonchi</name>
    <dbReference type="NCBI Taxonomy" id="1544735"/>
    <lineage>
        <taxon>Bacteria</taxon>
        <taxon>Bacillati</taxon>
        <taxon>Actinomycetota</taxon>
        <taxon>Actinomycetes</taxon>
        <taxon>Micromonosporales</taxon>
        <taxon>Micromonosporaceae</taxon>
        <taxon>Plantactinospora</taxon>
    </lineage>
</organism>
<dbReference type="EC" id="2.7.13.3" evidence="2"/>
<keyword evidence="4" id="KW-0808">Transferase</keyword>
<protein>
    <recommendedName>
        <fullName evidence="2">histidine kinase</fullName>
        <ecNumber evidence="2">2.7.13.3</ecNumber>
    </recommendedName>
</protein>
<dbReference type="PANTHER" id="PTHR24421:SF10">
    <property type="entry name" value="NITRATE_NITRITE SENSOR PROTEIN NARQ"/>
    <property type="match status" value="1"/>
</dbReference>
<dbReference type="Gene3D" id="3.30.565.10">
    <property type="entry name" value="Histidine kinase-like ATPase, C-terminal domain"/>
    <property type="match status" value="1"/>
</dbReference>
<dbReference type="InterPro" id="IPR036890">
    <property type="entry name" value="HATPase_C_sf"/>
</dbReference>
<dbReference type="Gene3D" id="1.20.5.1930">
    <property type="match status" value="1"/>
</dbReference>
<evidence type="ECO:0000256" key="2">
    <source>
        <dbReference type="ARBA" id="ARBA00012438"/>
    </source>
</evidence>
<evidence type="ECO:0000259" key="12">
    <source>
        <dbReference type="Pfam" id="PF13796"/>
    </source>
</evidence>
<keyword evidence="8" id="KW-0902">Two-component regulatory system</keyword>
<gene>
    <name evidence="13" type="ORF">V1633_11840</name>
</gene>
<dbReference type="CDD" id="cd16917">
    <property type="entry name" value="HATPase_UhpB-NarQ-NarX-like"/>
    <property type="match status" value="1"/>
</dbReference>
<evidence type="ECO:0000259" key="10">
    <source>
        <dbReference type="Pfam" id="PF02518"/>
    </source>
</evidence>
<dbReference type="InterPro" id="IPR011712">
    <property type="entry name" value="Sig_transdc_His_kin_sub3_dim/P"/>
</dbReference>
<keyword evidence="3" id="KW-0597">Phosphoprotein</keyword>
<evidence type="ECO:0000256" key="7">
    <source>
        <dbReference type="ARBA" id="ARBA00022840"/>
    </source>
</evidence>
<feature type="domain" description="Histidine kinase/HSP90-like ATPase" evidence="10">
    <location>
        <begin position="304"/>
        <end position="383"/>
    </location>
</feature>
<feature type="domain" description="Putative sensor" evidence="12">
    <location>
        <begin position="18"/>
        <end position="160"/>
    </location>
</feature>
<keyword evidence="9" id="KW-0812">Transmembrane</keyword>
<dbReference type="EMBL" id="JAZGQK010000009">
    <property type="protein sequence ID" value="MEE6259176.1"/>
    <property type="molecule type" value="Genomic_DNA"/>
</dbReference>
<feature type="domain" description="Signal transduction histidine kinase subgroup 3 dimerisation and phosphoacceptor" evidence="11">
    <location>
        <begin position="191"/>
        <end position="256"/>
    </location>
</feature>
<dbReference type="InterPro" id="IPR025828">
    <property type="entry name" value="Put_sensor_dom"/>
</dbReference>
<evidence type="ECO:0000313" key="13">
    <source>
        <dbReference type="EMBL" id="MEE6259176.1"/>
    </source>
</evidence>
<accession>A0ABU7RRY7</accession>
<feature type="transmembrane region" description="Helical" evidence="9">
    <location>
        <begin position="105"/>
        <end position="129"/>
    </location>
</feature>
<sequence length="386" mass="40874">MHEAMGGALRTTYRLTVAAGLSLGSYVFVALIPAVVVLTGTVVGAGTMPEAVLALRRLAGFKRRQAADWSGTEIPEAYVPLTGPLGERIRAALTDPQTRRDLRWLFVHLGYGLGLFIVALVVWPIALLVDGAWSGLLGNRPVVLPLLDRLADLDAAWSRTLLAPAPNARLAERVAALTATRADAIAAHGAELRRIERDLHDGAQARLVALSMRVGLARRQYDRDPEGARRLLDAAQDQAEQALAELRQVVRGIYPPILTDRGLVGAVRALAASSGLTVTVEVDGLTGPDDPRPPAAVEAAGYFVVAETLTNVARHSGATRAEVRLSRAPRALRVVVRDEGRGGADEAGGSGLLGIRRRVAALDGAMTVTSPVGGPTTIEVELPCVW</sequence>
<evidence type="ECO:0000256" key="8">
    <source>
        <dbReference type="ARBA" id="ARBA00023012"/>
    </source>
</evidence>
<reference evidence="13 14" key="1">
    <citation type="submission" date="2024-01" db="EMBL/GenBank/DDBJ databases">
        <title>Genome insights into Plantactinospora sonchi sp. nov.</title>
        <authorList>
            <person name="Wang L."/>
        </authorList>
    </citation>
    <scope>NUCLEOTIDE SEQUENCE [LARGE SCALE GENOMIC DNA]</scope>
    <source>
        <strain evidence="13 14">NEAU-QY2</strain>
    </source>
</reference>
<keyword evidence="9" id="KW-0472">Membrane</keyword>
<keyword evidence="6 13" id="KW-0418">Kinase</keyword>
<feature type="transmembrane region" description="Helical" evidence="9">
    <location>
        <begin position="12"/>
        <end position="29"/>
    </location>
</feature>
<evidence type="ECO:0000256" key="5">
    <source>
        <dbReference type="ARBA" id="ARBA00022741"/>
    </source>
</evidence>
<evidence type="ECO:0000256" key="6">
    <source>
        <dbReference type="ARBA" id="ARBA00022777"/>
    </source>
</evidence>
<evidence type="ECO:0000313" key="14">
    <source>
        <dbReference type="Proteomes" id="UP001332243"/>
    </source>
</evidence>
<dbReference type="Pfam" id="PF13796">
    <property type="entry name" value="Sensor"/>
    <property type="match status" value="1"/>
</dbReference>
<evidence type="ECO:0000256" key="1">
    <source>
        <dbReference type="ARBA" id="ARBA00000085"/>
    </source>
</evidence>
<name>A0ABU7RRY7_9ACTN</name>
<dbReference type="InterPro" id="IPR050482">
    <property type="entry name" value="Sensor_HK_TwoCompSys"/>
</dbReference>
<keyword evidence="5" id="KW-0547">Nucleotide-binding</keyword>
<dbReference type="RefSeq" id="WP_331214307.1">
    <property type="nucleotide sequence ID" value="NZ_JAZGQK010000009.1"/>
</dbReference>
<keyword evidence="14" id="KW-1185">Reference proteome</keyword>
<dbReference type="GO" id="GO:0016301">
    <property type="term" value="F:kinase activity"/>
    <property type="evidence" value="ECO:0007669"/>
    <property type="project" value="UniProtKB-KW"/>
</dbReference>
<dbReference type="SUPFAM" id="SSF55874">
    <property type="entry name" value="ATPase domain of HSP90 chaperone/DNA topoisomerase II/histidine kinase"/>
    <property type="match status" value="1"/>
</dbReference>
<dbReference type="Pfam" id="PF02518">
    <property type="entry name" value="HATPase_c"/>
    <property type="match status" value="1"/>
</dbReference>
<evidence type="ECO:0000256" key="3">
    <source>
        <dbReference type="ARBA" id="ARBA00022553"/>
    </source>
</evidence>
<proteinExistence type="predicted"/>
<evidence type="ECO:0000256" key="9">
    <source>
        <dbReference type="SAM" id="Phobius"/>
    </source>
</evidence>
<comment type="caution">
    <text evidence="13">The sequence shown here is derived from an EMBL/GenBank/DDBJ whole genome shotgun (WGS) entry which is preliminary data.</text>
</comment>
<evidence type="ECO:0000259" key="11">
    <source>
        <dbReference type="Pfam" id="PF07730"/>
    </source>
</evidence>
<keyword evidence="7" id="KW-0067">ATP-binding</keyword>
<dbReference type="Proteomes" id="UP001332243">
    <property type="component" value="Unassembled WGS sequence"/>
</dbReference>